<dbReference type="InterPro" id="IPR017850">
    <property type="entry name" value="Alkaline_phosphatase_core_sf"/>
</dbReference>
<keyword evidence="2" id="KW-0378">Hydrolase</keyword>
<evidence type="ECO:0000313" key="4">
    <source>
        <dbReference type="EMBL" id="SEJ77388.1"/>
    </source>
</evidence>
<protein>
    <submittedName>
        <fullName evidence="4">Arylsulfatase A</fullName>
    </submittedName>
</protein>
<dbReference type="PANTHER" id="PTHR46615">
    <property type="entry name" value="ARYLSULFATASE K"/>
    <property type="match status" value="1"/>
</dbReference>
<dbReference type="InterPro" id="IPR024607">
    <property type="entry name" value="Sulfatase_CS"/>
</dbReference>
<dbReference type="Gene3D" id="3.40.720.10">
    <property type="entry name" value="Alkaline Phosphatase, subunit A"/>
    <property type="match status" value="1"/>
</dbReference>
<dbReference type="STRING" id="1416801.SAMN05192553_11251"/>
<dbReference type="PANTHER" id="PTHR46615:SF1">
    <property type="entry name" value="ARYLSULFATASE K"/>
    <property type="match status" value="1"/>
</dbReference>
<reference evidence="5" key="1">
    <citation type="submission" date="2016-10" db="EMBL/GenBank/DDBJ databases">
        <authorList>
            <person name="Varghese N."/>
            <person name="Submissions S."/>
        </authorList>
    </citation>
    <scope>NUCLEOTIDE SEQUENCE [LARGE SCALE GENOMIC DNA]</scope>
    <source>
        <strain evidence="5">IBRC-M 10761</strain>
    </source>
</reference>
<dbReference type="RefSeq" id="WP_177179732.1">
    <property type="nucleotide sequence ID" value="NZ_FNZH01000012.1"/>
</dbReference>
<dbReference type="InterPro" id="IPR000917">
    <property type="entry name" value="Sulfatase_N"/>
</dbReference>
<name>A0A1H7BIU3_9BACT</name>
<evidence type="ECO:0000256" key="2">
    <source>
        <dbReference type="ARBA" id="ARBA00022801"/>
    </source>
</evidence>
<dbReference type="GO" id="GO:0015024">
    <property type="term" value="F:glucuronate-2-sulfatase activity"/>
    <property type="evidence" value="ECO:0007669"/>
    <property type="project" value="TreeGrafter"/>
</dbReference>
<evidence type="ECO:0000313" key="5">
    <source>
        <dbReference type="Proteomes" id="UP000199403"/>
    </source>
</evidence>
<dbReference type="SUPFAM" id="SSF53649">
    <property type="entry name" value="Alkaline phosphatase-like"/>
    <property type="match status" value="1"/>
</dbReference>
<dbReference type="Proteomes" id="UP000199403">
    <property type="component" value="Unassembled WGS sequence"/>
</dbReference>
<organism evidence="4 5">
    <name type="scientific">Cyclobacterium xiamenense</name>
    <dbReference type="NCBI Taxonomy" id="1297121"/>
    <lineage>
        <taxon>Bacteria</taxon>
        <taxon>Pseudomonadati</taxon>
        <taxon>Bacteroidota</taxon>
        <taxon>Cytophagia</taxon>
        <taxon>Cytophagales</taxon>
        <taxon>Cyclobacteriaceae</taxon>
        <taxon>Cyclobacterium</taxon>
    </lineage>
</organism>
<gene>
    <name evidence="4" type="ORF">SAMN05192553_11251</name>
</gene>
<dbReference type="InterPro" id="IPR051849">
    <property type="entry name" value="GAG-degrading_sulfatase"/>
</dbReference>
<evidence type="ECO:0000256" key="1">
    <source>
        <dbReference type="ARBA" id="ARBA00008779"/>
    </source>
</evidence>
<dbReference type="GO" id="GO:0004065">
    <property type="term" value="F:arylsulfatase activity"/>
    <property type="evidence" value="ECO:0007669"/>
    <property type="project" value="TreeGrafter"/>
</dbReference>
<proteinExistence type="inferred from homology"/>
<sequence length="509" mass="57350">MKTAFNLIQKKSNSGRHPRPVGYSKGYLYNLLRNVRLWAYPLSLFSALLVFSSCSQKEGEEKSSPNILIILTDQQTNDAISYLGNPHLATPAMDQLAAEGTCFTASYCTSPVCGPARSSLITGRMPHETGVVWNSTHIDSSLPTIGHLFQEAGYQTAWAGKWHLPQAYPAKAGMDSVAGFQVIPFQSLDEAWDLGADTDGPIADAAVQYIRAYNEEAPFLLAVSLHNPHDICYVPRRPEDYARADELDSLPPLPPNFEIAEDEPEFLDEKRLMDHYGDELLLTSDYSPEDWRAYLYHYYRFTEMVDKEIGKILRALTDKGLDDNTIVVLTSEHGDGAAAHRWAAKLSLYEEAATVPFIIRWKGHIPSGTINRDQLVSGMDLAPTLLDYAGIGKNIQFTGKSLKPILEDPRKNLRDYLVVQLADDKLDSSRHARMIRDKRFKYNLYNQGERNEQLFDLWEDPGETMNLADAVNYLSVKNRLKGALAEWIREHNDPFLEWRPLPENGSLAP</sequence>
<keyword evidence="5" id="KW-1185">Reference proteome</keyword>
<dbReference type="EMBL" id="FNZH01000012">
    <property type="protein sequence ID" value="SEJ77388.1"/>
    <property type="molecule type" value="Genomic_DNA"/>
</dbReference>
<dbReference type="PROSITE" id="PS00149">
    <property type="entry name" value="SULFATASE_2"/>
    <property type="match status" value="1"/>
</dbReference>
<evidence type="ECO:0000259" key="3">
    <source>
        <dbReference type="Pfam" id="PF00884"/>
    </source>
</evidence>
<accession>A0A1H7BIU3</accession>
<dbReference type="PROSITE" id="PS00523">
    <property type="entry name" value="SULFATASE_1"/>
    <property type="match status" value="1"/>
</dbReference>
<feature type="domain" description="Sulfatase N-terminal" evidence="3">
    <location>
        <begin position="65"/>
        <end position="391"/>
    </location>
</feature>
<comment type="similarity">
    <text evidence="1">Belongs to the sulfatase family.</text>
</comment>
<dbReference type="Pfam" id="PF00884">
    <property type="entry name" value="Sulfatase"/>
    <property type="match status" value="1"/>
</dbReference>
<dbReference type="AlphaFoldDB" id="A0A1H7BIU3"/>